<reference evidence="1 2" key="1">
    <citation type="submission" date="2014-04" db="EMBL/GenBank/DDBJ databases">
        <authorList>
            <consortium name="DOE Joint Genome Institute"/>
            <person name="Kuo A."/>
            <person name="Kohler A."/>
            <person name="Jargeat P."/>
            <person name="Nagy L.G."/>
            <person name="Floudas D."/>
            <person name="Copeland A."/>
            <person name="Barry K.W."/>
            <person name="Cichocki N."/>
            <person name="Veneault-Fourrey C."/>
            <person name="LaButti K."/>
            <person name="Lindquist E.A."/>
            <person name="Lipzen A."/>
            <person name="Lundell T."/>
            <person name="Morin E."/>
            <person name="Murat C."/>
            <person name="Sun H."/>
            <person name="Tunlid A."/>
            <person name="Henrissat B."/>
            <person name="Grigoriev I.V."/>
            <person name="Hibbett D.S."/>
            <person name="Martin F."/>
            <person name="Nordberg H.P."/>
            <person name="Cantor M.N."/>
            <person name="Hua S.X."/>
        </authorList>
    </citation>
    <scope>NUCLEOTIDE SEQUENCE [LARGE SCALE GENOMIC DNA]</scope>
    <source>
        <strain evidence="1 2">Ve08.2h10</strain>
    </source>
</reference>
<dbReference type="Proteomes" id="UP000054538">
    <property type="component" value="Unassembled WGS sequence"/>
</dbReference>
<dbReference type="AlphaFoldDB" id="A0A0D0BKA2"/>
<protein>
    <submittedName>
        <fullName evidence="1">Uncharacterized protein</fullName>
    </submittedName>
</protein>
<proteinExistence type="predicted"/>
<dbReference type="HOGENOM" id="CLU_039070_3_1_1"/>
<evidence type="ECO:0000313" key="1">
    <source>
        <dbReference type="EMBL" id="KIK72097.1"/>
    </source>
</evidence>
<dbReference type="OrthoDB" id="2707223at2759"/>
<dbReference type="EMBL" id="KN831241">
    <property type="protein sequence ID" value="KIK72097.1"/>
    <property type="molecule type" value="Genomic_DNA"/>
</dbReference>
<keyword evidence="2" id="KW-1185">Reference proteome</keyword>
<evidence type="ECO:0000313" key="2">
    <source>
        <dbReference type="Proteomes" id="UP000054538"/>
    </source>
</evidence>
<gene>
    <name evidence="1" type="ORF">PAXRUDRAFT_181309</name>
</gene>
<reference evidence="2" key="2">
    <citation type="submission" date="2015-01" db="EMBL/GenBank/DDBJ databases">
        <title>Evolutionary Origins and Diversification of the Mycorrhizal Mutualists.</title>
        <authorList>
            <consortium name="DOE Joint Genome Institute"/>
            <consortium name="Mycorrhizal Genomics Consortium"/>
            <person name="Kohler A."/>
            <person name="Kuo A."/>
            <person name="Nagy L.G."/>
            <person name="Floudas D."/>
            <person name="Copeland A."/>
            <person name="Barry K.W."/>
            <person name="Cichocki N."/>
            <person name="Veneault-Fourrey C."/>
            <person name="LaButti K."/>
            <person name="Lindquist E.A."/>
            <person name="Lipzen A."/>
            <person name="Lundell T."/>
            <person name="Morin E."/>
            <person name="Murat C."/>
            <person name="Riley R."/>
            <person name="Ohm R."/>
            <person name="Sun H."/>
            <person name="Tunlid A."/>
            <person name="Henrissat B."/>
            <person name="Grigoriev I.V."/>
            <person name="Hibbett D.S."/>
            <person name="Martin F."/>
        </authorList>
    </citation>
    <scope>NUCLEOTIDE SEQUENCE [LARGE SCALE GENOMIC DNA]</scope>
    <source>
        <strain evidence="2">Ve08.2h10</strain>
    </source>
</reference>
<sequence>MSKEQASSVPCPPDSPWVLTDLIMEYMRRRFQAELFPTTDPASILPDVNIPVEMVCEADRMSEVLARACRNPGTCCFMVDPMKEPANNLPSYSIRFRPGH</sequence>
<organism evidence="1 2">
    <name type="scientific">Paxillus rubicundulus Ve08.2h10</name>
    <dbReference type="NCBI Taxonomy" id="930991"/>
    <lineage>
        <taxon>Eukaryota</taxon>
        <taxon>Fungi</taxon>
        <taxon>Dikarya</taxon>
        <taxon>Basidiomycota</taxon>
        <taxon>Agaricomycotina</taxon>
        <taxon>Agaricomycetes</taxon>
        <taxon>Agaricomycetidae</taxon>
        <taxon>Boletales</taxon>
        <taxon>Paxilineae</taxon>
        <taxon>Paxillaceae</taxon>
        <taxon>Paxillus</taxon>
    </lineage>
</organism>
<dbReference type="InParanoid" id="A0A0D0BKA2"/>
<name>A0A0D0BKA2_9AGAM</name>
<accession>A0A0D0BKA2</accession>